<organism evidence="4 5">
    <name type="scientific">Heterobasidion irregulare (strain TC 32-1)</name>
    <dbReference type="NCBI Taxonomy" id="747525"/>
    <lineage>
        <taxon>Eukaryota</taxon>
        <taxon>Fungi</taxon>
        <taxon>Dikarya</taxon>
        <taxon>Basidiomycota</taxon>
        <taxon>Agaricomycotina</taxon>
        <taxon>Agaricomycetes</taxon>
        <taxon>Russulales</taxon>
        <taxon>Bondarzewiaceae</taxon>
        <taxon>Heterobasidion</taxon>
        <taxon>Heterobasidion annosum species complex</taxon>
    </lineage>
</organism>
<sequence length="274" mass="29996">MINRPPVESPTSYGNATSFWVEYPSGLVDLTRSSPLVSQASASVVQPPLTDAHLEVPVDGGRIVRVDKTKAAFVIIDMQNYFLHPDMRDHPTGLACVEPLLKAVPALRSQGVKTLWVNWGLTEHELSTIPPSLVRSFMKNGRGGFGSDIPGNWGRLLMRGERNADLYGPLQDEYLKGKDLGSDMWIHKNRMSGIWGYQTSLDLYLEQAGITTLFFAGVNADQCVLGTIVDAYYRGYDVILVEDAVATTSPAGGLENVVHNIGNVGRCIYVTSLL</sequence>
<reference evidence="4 5" key="1">
    <citation type="journal article" date="2012" name="New Phytol.">
        <title>Insight into trade-off between wood decay and parasitism from the genome of a fungal forest pathogen.</title>
        <authorList>
            <person name="Olson A."/>
            <person name="Aerts A."/>
            <person name="Asiegbu F."/>
            <person name="Belbahri L."/>
            <person name="Bouzid O."/>
            <person name="Broberg A."/>
            <person name="Canback B."/>
            <person name="Coutinho P.M."/>
            <person name="Cullen D."/>
            <person name="Dalman K."/>
            <person name="Deflorio G."/>
            <person name="van Diepen L.T."/>
            <person name="Dunand C."/>
            <person name="Duplessis S."/>
            <person name="Durling M."/>
            <person name="Gonthier P."/>
            <person name="Grimwood J."/>
            <person name="Fossdal C.G."/>
            <person name="Hansson D."/>
            <person name="Henrissat B."/>
            <person name="Hietala A."/>
            <person name="Himmelstrand K."/>
            <person name="Hoffmeister D."/>
            <person name="Hogberg N."/>
            <person name="James T.Y."/>
            <person name="Karlsson M."/>
            <person name="Kohler A."/>
            <person name="Kues U."/>
            <person name="Lee Y.H."/>
            <person name="Lin Y.C."/>
            <person name="Lind M."/>
            <person name="Lindquist E."/>
            <person name="Lombard V."/>
            <person name="Lucas S."/>
            <person name="Lunden K."/>
            <person name="Morin E."/>
            <person name="Murat C."/>
            <person name="Park J."/>
            <person name="Raffaello T."/>
            <person name="Rouze P."/>
            <person name="Salamov A."/>
            <person name="Schmutz J."/>
            <person name="Solheim H."/>
            <person name="Stahlberg J."/>
            <person name="Velez H."/>
            <person name="de Vries R.P."/>
            <person name="Wiebenga A."/>
            <person name="Woodward S."/>
            <person name="Yakovlev I."/>
            <person name="Garbelotto M."/>
            <person name="Martin F."/>
            <person name="Grigoriev I.V."/>
            <person name="Stenlid J."/>
        </authorList>
    </citation>
    <scope>NUCLEOTIDE SEQUENCE [LARGE SCALE GENOMIC DNA]</scope>
    <source>
        <strain evidence="4 5">TC 32-1</strain>
    </source>
</reference>
<keyword evidence="2" id="KW-0378">Hydrolase</keyword>
<dbReference type="InterPro" id="IPR036380">
    <property type="entry name" value="Isochorismatase-like_sf"/>
</dbReference>
<dbReference type="eggNOG" id="ENOG502QTD4">
    <property type="taxonomic scope" value="Eukaryota"/>
</dbReference>
<name>W4KCN2_HETIT</name>
<proteinExistence type="inferred from homology"/>
<dbReference type="InterPro" id="IPR000868">
    <property type="entry name" value="Isochorismatase-like_dom"/>
</dbReference>
<evidence type="ECO:0000256" key="2">
    <source>
        <dbReference type="ARBA" id="ARBA00022801"/>
    </source>
</evidence>
<dbReference type="EMBL" id="KI925457">
    <property type="protein sequence ID" value="ETW83100.1"/>
    <property type="molecule type" value="Genomic_DNA"/>
</dbReference>
<dbReference type="HOGENOM" id="CLU_068979_0_0_1"/>
<dbReference type="STRING" id="747525.W4KCN2"/>
<keyword evidence="5" id="KW-1185">Reference proteome</keyword>
<feature type="domain" description="Isochorismatase-like" evidence="3">
    <location>
        <begin position="72"/>
        <end position="252"/>
    </location>
</feature>
<dbReference type="Proteomes" id="UP000030671">
    <property type="component" value="Unassembled WGS sequence"/>
</dbReference>
<evidence type="ECO:0000313" key="5">
    <source>
        <dbReference type="Proteomes" id="UP000030671"/>
    </source>
</evidence>
<dbReference type="AlphaFoldDB" id="W4KCN2"/>
<dbReference type="PANTHER" id="PTHR43540">
    <property type="entry name" value="PEROXYUREIDOACRYLATE/UREIDOACRYLATE AMIDOHYDROLASE-RELATED"/>
    <property type="match status" value="1"/>
</dbReference>
<evidence type="ECO:0000259" key="3">
    <source>
        <dbReference type="Pfam" id="PF00857"/>
    </source>
</evidence>
<dbReference type="Gene3D" id="3.40.50.850">
    <property type="entry name" value="Isochorismatase-like"/>
    <property type="match status" value="1"/>
</dbReference>
<dbReference type="InParanoid" id="W4KCN2"/>
<dbReference type="OrthoDB" id="167809at2759"/>
<accession>W4KCN2</accession>
<evidence type="ECO:0000313" key="4">
    <source>
        <dbReference type="EMBL" id="ETW83100.1"/>
    </source>
</evidence>
<evidence type="ECO:0000256" key="1">
    <source>
        <dbReference type="ARBA" id="ARBA00006336"/>
    </source>
</evidence>
<dbReference type="SUPFAM" id="SSF52499">
    <property type="entry name" value="Isochorismatase-like hydrolases"/>
    <property type="match status" value="1"/>
</dbReference>
<protein>
    <recommendedName>
        <fullName evidence="3">Isochorismatase-like domain-containing protein</fullName>
    </recommendedName>
</protein>
<dbReference type="KEGG" id="hir:HETIRDRAFT_315978"/>
<dbReference type="GO" id="GO:0016787">
    <property type="term" value="F:hydrolase activity"/>
    <property type="evidence" value="ECO:0007669"/>
    <property type="project" value="UniProtKB-KW"/>
</dbReference>
<gene>
    <name evidence="4" type="ORF">HETIRDRAFT_315978</name>
</gene>
<comment type="similarity">
    <text evidence="1">Belongs to the isochorismatase family.</text>
</comment>
<dbReference type="Pfam" id="PF00857">
    <property type="entry name" value="Isochorismatase"/>
    <property type="match status" value="1"/>
</dbReference>
<dbReference type="RefSeq" id="XP_009545384.1">
    <property type="nucleotide sequence ID" value="XM_009547089.1"/>
</dbReference>
<dbReference type="GeneID" id="20670280"/>
<dbReference type="CDD" id="cd00431">
    <property type="entry name" value="cysteine_hydrolases"/>
    <property type="match status" value="1"/>
</dbReference>
<dbReference type="InterPro" id="IPR050272">
    <property type="entry name" value="Isochorismatase-like_hydrls"/>
</dbReference>
<dbReference type="PANTHER" id="PTHR43540:SF9">
    <property type="entry name" value="FAMILY HYDROLASE, PUTATIVE (AFU_ORTHOLOGUE AFUA_2G08700)-RELATED"/>
    <property type="match status" value="1"/>
</dbReference>